<organism evidence="2 3">
    <name type="scientific">Sphingomonas jatrophae</name>
    <dbReference type="NCBI Taxonomy" id="1166337"/>
    <lineage>
        <taxon>Bacteria</taxon>
        <taxon>Pseudomonadati</taxon>
        <taxon>Pseudomonadota</taxon>
        <taxon>Alphaproteobacteria</taxon>
        <taxon>Sphingomonadales</taxon>
        <taxon>Sphingomonadaceae</taxon>
        <taxon>Sphingomonas</taxon>
    </lineage>
</organism>
<dbReference type="EMBL" id="FOZG01000001">
    <property type="protein sequence ID" value="SFR77198.1"/>
    <property type="molecule type" value="Genomic_DNA"/>
</dbReference>
<protein>
    <submittedName>
        <fullName evidence="2">Uncharacterized protein</fullName>
    </submittedName>
</protein>
<accession>A0A1I6JDY3</accession>
<dbReference type="RefSeq" id="WP_131819140.1">
    <property type="nucleotide sequence ID" value="NZ_FOZG01000001.1"/>
</dbReference>
<evidence type="ECO:0000313" key="2">
    <source>
        <dbReference type="EMBL" id="SFR77198.1"/>
    </source>
</evidence>
<dbReference type="Proteomes" id="UP000198824">
    <property type="component" value="Unassembled WGS sequence"/>
</dbReference>
<dbReference type="AlphaFoldDB" id="A0A1I6JDY3"/>
<keyword evidence="3" id="KW-1185">Reference proteome</keyword>
<feature type="region of interest" description="Disordered" evidence="1">
    <location>
        <begin position="1"/>
        <end position="21"/>
    </location>
</feature>
<dbReference type="STRING" id="1166337.SAMN05192580_0158"/>
<sequence length="81" mass="8774">MVNMMLANPDGNDASRPDVQPSMQFTENLGAALEQQAERNRRLAMERLAVALITPDIAHAARLIDHACGAMSRVREAEASG</sequence>
<evidence type="ECO:0000313" key="3">
    <source>
        <dbReference type="Proteomes" id="UP000198824"/>
    </source>
</evidence>
<evidence type="ECO:0000256" key="1">
    <source>
        <dbReference type="SAM" id="MobiDB-lite"/>
    </source>
</evidence>
<proteinExistence type="predicted"/>
<reference evidence="2 3" key="1">
    <citation type="submission" date="2016-10" db="EMBL/GenBank/DDBJ databases">
        <authorList>
            <person name="de Groot N.N."/>
        </authorList>
    </citation>
    <scope>NUCLEOTIDE SEQUENCE [LARGE SCALE GENOMIC DNA]</scope>
    <source>
        <strain evidence="2 3">S5-249</strain>
    </source>
</reference>
<gene>
    <name evidence="2" type="ORF">SAMN05192580_0158</name>
</gene>
<name>A0A1I6JDY3_9SPHN</name>